<feature type="region of interest" description="Disordered" evidence="1">
    <location>
        <begin position="30"/>
        <end position="62"/>
    </location>
</feature>
<organism evidence="2 3">
    <name type="scientific">Malus baccata</name>
    <name type="common">Siberian crab apple</name>
    <name type="synonym">Pyrus baccata</name>
    <dbReference type="NCBI Taxonomy" id="106549"/>
    <lineage>
        <taxon>Eukaryota</taxon>
        <taxon>Viridiplantae</taxon>
        <taxon>Streptophyta</taxon>
        <taxon>Embryophyta</taxon>
        <taxon>Tracheophyta</taxon>
        <taxon>Spermatophyta</taxon>
        <taxon>Magnoliopsida</taxon>
        <taxon>eudicotyledons</taxon>
        <taxon>Gunneridae</taxon>
        <taxon>Pentapetalae</taxon>
        <taxon>rosids</taxon>
        <taxon>fabids</taxon>
        <taxon>Rosales</taxon>
        <taxon>Rosaceae</taxon>
        <taxon>Amygdaloideae</taxon>
        <taxon>Maleae</taxon>
        <taxon>Malus</taxon>
    </lineage>
</organism>
<evidence type="ECO:0000256" key="1">
    <source>
        <dbReference type="SAM" id="MobiDB-lite"/>
    </source>
</evidence>
<evidence type="ECO:0000313" key="3">
    <source>
        <dbReference type="Proteomes" id="UP000315295"/>
    </source>
</evidence>
<proteinExistence type="predicted"/>
<gene>
    <name evidence="2" type="ORF">C1H46_001889</name>
</gene>
<evidence type="ECO:0000313" key="2">
    <source>
        <dbReference type="EMBL" id="TQE12498.1"/>
    </source>
</evidence>
<keyword evidence="3" id="KW-1185">Reference proteome</keyword>
<dbReference type="EMBL" id="VIEB01000019">
    <property type="protein sequence ID" value="TQE12498.1"/>
    <property type="molecule type" value="Genomic_DNA"/>
</dbReference>
<feature type="compositionally biased region" description="Low complexity" evidence="1">
    <location>
        <begin position="30"/>
        <end position="47"/>
    </location>
</feature>
<comment type="caution">
    <text evidence="2">The sequence shown here is derived from an EMBL/GenBank/DDBJ whole genome shotgun (WGS) entry which is preliminary data.</text>
</comment>
<feature type="region of interest" description="Disordered" evidence="1">
    <location>
        <begin position="1"/>
        <end position="20"/>
    </location>
</feature>
<dbReference type="AlphaFoldDB" id="A0A540NN88"/>
<name>A0A540NN88_MALBA</name>
<protein>
    <submittedName>
        <fullName evidence="2">Uncharacterized protein</fullName>
    </submittedName>
</protein>
<sequence>MEAEPSRRRLRAPNLLSDCTNTISSTTTLASAASSQSSSSSTVNSNARIPSSPPSMITSFPL</sequence>
<reference evidence="2 3" key="1">
    <citation type="journal article" date="2019" name="G3 (Bethesda)">
        <title>Sequencing of a Wild Apple (Malus baccata) Genome Unravels the Differences Between Cultivated and Wild Apple Species Regarding Disease Resistance and Cold Tolerance.</title>
        <authorList>
            <person name="Chen X."/>
        </authorList>
    </citation>
    <scope>NUCLEOTIDE SEQUENCE [LARGE SCALE GENOMIC DNA]</scope>
    <source>
        <strain evidence="3">cv. Shandingzi</strain>
        <tissue evidence="2">Leaves</tissue>
    </source>
</reference>
<accession>A0A540NN88</accession>
<dbReference type="Proteomes" id="UP000315295">
    <property type="component" value="Unassembled WGS sequence"/>
</dbReference>